<dbReference type="RefSeq" id="WP_074840543.1">
    <property type="nucleotide sequence ID" value="NZ_CATMKJ010000018.1"/>
</dbReference>
<dbReference type="EMBL" id="FNYY01000043">
    <property type="protein sequence ID" value="SEK11834.1"/>
    <property type="molecule type" value="Genomic_DNA"/>
</dbReference>
<dbReference type="InterPro" id="IPR013785">
    <property type="entry name" value="Aldolase_TIM"/>
</dbReference>
<dbReference type="AlphaFoldDB" id="A0A975WFL4"/>
<evidence type="ECO:0000313" key="6">
    <source>
        <dbReference type="EMBL" id="SEK11834.1"/>
    </source>
</evidence>
<comment type="similarity">
    <text evidence="2">Belongs to the KHG/KDPG aldolase family.</text>
</comment>
<keyword evidence="7" id="KW-1185">Reference proteome</keyword>
<dbReference type="NCBIfam" id="NF006600">
    <property type="entry name" value="PRK09140.1"/>
    <property type="match status" value="1"/>
</dbReference>
<comment type="caution">
    <text evidence="6">The sequence shown here is derived from an EMBL/GenBank/DDBJ whole genome shotgun (WGS) entry which is preliminary data.</text>
</comment>
<dbReference type="Proteomes" id="UP000182932">
    <property type="component" value="Unassembled WGS sequence"/>
</dbReference>
<gene>
    <name evidence="6" type="ORF">SAMN04487940_1439</name>
</gene>
<proteinExistence type="inferred from homology"/>
<evidence type="ECO:0000313" key="7">
    <source>
        <dbReference type="Proteomes" id="UP000182932"/>
    </source>
</evidence>
<dbReference type="PANTHER" id="PTHR30246:SF1">
    <property type="entry name" value="2-DEHYDRO-3-DEOXY-6-PHOSPHOGALACTONATE ALDOLASE-RELATED"/>
    <property type="match status" value="1"/>
</dbReference>
<dbReference type="InterPro" id="IPR000887">
    <property type="entry name" value="Aldlse_KDPG_KHG"/>
</dbReference>
<evidence type="ECO:0000256" key="5">
    <source>
        <dbReference type="ARBA" id="ARBA00023277"/>
    </source>
</evidence>
<dbReference type="Pfam" id="PF01081">
    <property type="entry name" value="Aldolase"/>
    <property type="match status" value="1"/>
</dbReference>
<evidence type="ECO:0000256" key="1">
    <source>
        <dbReference type="ARBA" id="ARBA00004761"/>
    </source>
</evidence>
<dbReference type="PANTHER" id="PTHR30246">
    <property type="entry name" value="2-KETO-3-DEOXY-6-PHOSPHOGLUCONATE ALDOLASE"/>
    <property type="match status" value="1"/>
</dbReference>
<name>A0A975WFL4_9RHOB</name>
<reference evidence="6 7" key="1">
    <citation type="submission" date="2016-10" db="EMBL/GenBank/DDBJ databases">
        <authorList>
            <person name="Varghese N."/>
            <person name="Submissions S."/>
        </authorList>
    </citation>
    <scope>NUCLEOTIDE SEQUENCE [LARGE SCALE GENOMIC DNA]</scope>
    <source>
        <strain evidence="6 7">FF3</strain>
    </source>
</reference>
<dbReference type="GeneID" id="80821271"/>
<comment type="subunit">
    <text evidence="3">Homotrimer.</text>
</comment>
<evidence type="ECO:0000256" key="4">
    <source>
        <dbReference type="ARBA" id="ARBA00023239"/>
    </source>
</evidence>
<sequence length="209" mass="21531">MSNWQDALNDNPLIAILRGLDPDRAVETADVLVEAGFRIIEVPLNSPQPFVSIERIAAKHGSGIVVGAGTVLTPGAVTDVVNAGGEIIVSPNMNPAVGTRAAELGAKWCPGVMTPSEAFAALDLGAAVLKFFPAELIPPKAVKAMRAVLPADALVAAVGGITPETMTDYHAAGADSFGLGSALFKPEYDCAELARRAGGFTKAWKNLAG</sequence>
<comment type="pathway">
    <text evidence="1">Carbohydrate acid metabolism.</text>
</comment>
<dbReference type="GO" id="GO:0016829">
    <property type="term" value="F:lyase activity"/>
    <property type="evidence" value="ECO:0007669"/>
    <property type="project" value="UniProtKB-KW"/>
</dbReference>
<organism evidence="6 7">
    <name type="scientific">Marinovum algicola</name>
    <dbReference type="NCBI Taxonomy" id="42444"/>
    <lineage>
        <taxon>Bacteria</taxon>
        <taxon>Pseudomonadati</taxon>
        <taxon>Pseudomonadota</taxon>
        <taxon>Alphaproteobacteria</taxon>
        <taxon>Rhodobacterales</taxon>
        <taxon>Roseobacteraceae</taxon>
        <taxon>Marinovum</taxon>
    </lineage>
</organism>
<dbReference type="Gene3D" id="3.20.20.70">
    <property type="entry name" value="Aldolase class I"/>
    <property type="match status" value="1"/>
</dbReference>
<protein>
    <submittedName>
        <fullName evidence="6">2-dehydro-3-deoxyphosphogalactonate aldolase</fullName>
    </submittedName>
</protein>
<evidence type="ECO:0000256" key="2">
    <source>
        <dbReference type="ARBA" id="ARBA00006906"/>
    </source>
</evidence>
<dbReference type="CDD" id="cd00452">
    <property type="entry name" value="KDPG_aldolase"/>
    <property type="match status" value="1"/>
</dbReference>
<dbReference type="SUPFAM" id="SSF51569">
    <property type="entry name" value="Aldolase"/>
    <property type="match status" value="1"/>
</dbReference>
<accession>A0A975WFL4</accession>
<evidence type="ECO:0000256" key="3">
    <source>
        <dbReference type="ARBA" id="ARBA00011233"/>
    </source>
</evidence>
<keyword evidence="4" id="KW-0456">Lyase</keyword>
<keyword evidence="5" id="KW-0119">Carbohydrate metabolism</keyword>